<sequence length="46" mass="5248">MIPTRGTPIAHPTFRIVHGWVGRSLLIKCVQLNCVCMHMQQIIANY</sequence>
<evidence type="ECO:0000313" key="1">
    <source>
        <dbReference type="EMBL" id="JAE14570.1"/>
    </source>
</evidence>
<proteinExistence type="predicted"/>
<organism evidence="1">
    <name type="scientific">Arundo donax</name>
    <name type="common">Giant reed</name>
    <name type="synonym">Donax arundinaceus</name>
    <dbReference type="NCBI Taxonomy" id="35708"/>
    <lineage>
        <taxon>Eukaryota</taxon>
        <taxon>Viridiplantae</taxon>
        <taxon>Streptophyta</taxon>
        <taxon>Embryophyta</taxon>
        <taxon>Tracheophyta</taxon>
        <taxon>Spermatophyta</taxon>
        <taxon>Magnoliopsida</taxon>
        <taxon>Liliopsida</taxon>
        <taxon>Poales</taxon>
        <taxon>Poaceae</taxon>
        <taxon>PACMAD clade</taxon>
        <taxon>Arundinoideae</taxon>
        <taxon>Arundineae</taxon>
        <taxon>Arundo</taxon>
    </lineage>
</organism>
<accession>A0A0A9FP35</accession>
<reference evidence="1" key="1">
    <citation type="submission" date="2014-09" db="EMBL/GenBank/DDBJ databases">
        <authorList>
            <person name="Magalhaes I.L.F."/>
            <person name="Oliveira U."/>
            <person name="Santos F.R."/>
            <person name="Vidigal T.H.D.A."/>
            <person name="Brescovit A.D."/>
            <person name="Santos A.J."/>
        </authorList>
    </citation>
    <scope>NUCLEOTIDE SEQUENCE</scope>
    <source>
        <tissue evidence="1">Shoot tissue taken approximately 20 cm above the soil surface</tissue>
    </source>
</reference>
<dbReference type="EMBL" id="GBRH01183326">
    <property type="protein sequence ID" value="JAE14570.1"/>
    <property type="molecule type" value="Transcribed_RNA"/>
</dbReference>
<name>A0A0A9FP35_ARUDO</name>
<protein>
    <submittedName>
        <fullName evidence="1">Uncharacterized protein</fullName>
    </submittedName>
</protein>
<dbReference type="AlphaFoldDB" id="A0A0A9FP35"/>
<reference evidence="1" key="2">
    <citation type="journal article" date="2015" name="Data Brief">
        <title>Shoot transcriptome of the giant reed, Arundo donax.</title>
        <authorList>
            <person name="Barrero R.A."/>
            <person name="Guerrero F.D."/>
            <person name="Moolhuijzen P."/>
            <person name="Goolsby J.A."/>
            <person name="Tidwell J."/>
            <person name="Bellgard S.E."/>
            <person name="Bellgard M.I."/>
        </authorList>
    </citation>
    <scope>NUCLEOTIDE SEQUENCE</scope>
    <source>
        <tissue evidence="1">Shoot tissue taken approximately 20 cm above the soil surface</tissue>
    </source>
</reference>